<feature type="domain" description="C2CD3 N-terminal C2" evidence="2">
    <location>
        <begin position="1"/>
        <end position="60"/>
    </location>
</feature>
<dbReference type="PANTHER" id="PTHR21254:SF1">
    <property type="entry name" value="C2 DOMAIN-CONTAINING PROTEIN 3"/>
    <property type="match status" value="1"/>
</dbReference>
<dbReference type="GO" id="GO:0005814">
    <property type="term" value="C:centriole"/>
    <property type="evidence" value="ECO:0007669"/>
    <property type="project" value="TreeGrafter"/>
</dbReference>
<dbReference type="PANTHER" id="PTHR21254">
    <property type="entry name" value="C2 DOMAIN-CONTAINING PROTEIN 3"/>
    <property type="match status" value="1"/>
</dbReference>
<protein>
    <recommendedName>
        <fullName evidence="2">C2CD3 N-terminal C2 domain-containing protein</fullName>
    </recommendedName>
</protein>
<evidence type="ECO:0000313" key="3">
    <source>
        <dbReference type="EMBL" id="OPJ69152.1"/>
    </source>
</evidence>
<dbReference type="OrthoDB" id="79771at2759"/>
<dbReference type="GO" id="GO:0071539">
    <property type="term" value="P:protein localization to centrosome"/>
    <property type="evidence" value="ECO:0007669"/>
    <property type="project" value="TreeGrafter"/>
</dbReference>
<evidence type="ECO:0000313" key="4">
    <source>
        <dbReference type="Proteomes" id="UP000190648"/>
    </source>
</evidence>
<feature type="compositionally biased region" description="Polar residues" evidence="1">
    <location>
        <begin position="107"/>
        <end position="116"/>
    </location>
</feature>
<sequence>MGVLVLEVMTKLDRLPLGKVQITGLSQLSPSHPIKGVFSIVSPTSDKLGELQVSLALEPLPELYDTSSSVPTPDASLDIAPAQGSSKSQFLAPSRQTRVTIADRESANSSRATSPSRGKDHLLLRENSENIKDALPASHRRQILPEEHLKANPSKQQVSFLANTDSEAPARTNTRVLSLHNPATQDLLSALLDQGNKLRDAMVVSAMKSSPDMEIELNEVPRFIERDDCKSPAKSPKGFSSNFMPNPEDLQLFAPEVSGQDLNSEERAIQLLLGSKNINDTYTVSKSGYEHAASGSDMVQNYSSYVLNPALIFSLWFIAA</sequence>
<dbReference type="GO" id="GO:0061511">
    <property type="term" value="P:centriole elongation"/>
    <property type="evidence" value="ECO:0007669"/>
    <property type="project" value="TreeGrafter"/>
</dbReference>
<keyword evidence="4" id="KW-1185">Reference proteome</keyword>
<feature type="region of interest" description="Disordered" evidence="1">
    <location>
        <begin position="65"/>
        <end position="119"/>
    </location>
</feature>
<proteinExistence type="predicted"/>
<dbReference type="GO" id="GO:0060271">
    <property type="term" value="P:cilium assembly"/>
    <property type="evidence" value="ECO:0007669"/>
    <property type="project" value="TreeGrafter"/>
</dbReference>
<dbReference type="Proteomes" id="UP000190648">
    <property type="component" value="Unassembled WGS sequence"/>
</dbReference>
<dbReference type="AlphaFoldDB" id="A0A1V4J9X1"/>
<organism evidence="3 4">
    <name type="scientific">Patagioenas fasciata monilis</name>
    <dbReference type="NCBI Taxonomy" id="372326"/>
    <lineage>
        <taxon>Eukaryota</taxon>
        <taxon>Metazoa</taxon>
        <taxon>Chordata</taxon>
        <taxon>Craniata</taxon>
        <taxon>Vertebrata</taxon>
        <taxon>Euteleostomi</taxon>
        <taxon>Archelosauria</taxon>
        <taxon>Archosauria</taxon>
        <taxon>Dinosauria</taxon>
        <taxon>Saurischia</taxon>
        <taxon>Theropoda</taxon>
        <taxon>Coelurosauria</taxon>
        <taxon>Aves</taxon>
        <taxon>Neognathae</taxon>
        <taxon>Neoaves</taxon>
        <taxon>Columbimorphae</taxon>
        <taxon>Columbiformes</taxon>
        <taxon>Columbidae</taxon>
        <taxon>Patagioenas</taxon>
    </lineage>
</organism>
<dbReference type="Pfam" id="PF25339">
    <property type="entry name" value="C2_C2CD3_N"/>
    <property type="match status" value="1"/>
</dbReference>
<name>A0A1V4J9X1_PATFA</name>
<accession>A0A1V4J9X1</accession>
<dbReference type="InterPro" id="IPR057537">
    <property type="entry name" value="C2_C2CD3_N"/>
</dbReference>
<dbReference type="STRING" id="372326.A0A1V4J9X1"/>
<comment type="caution">
    <text evidence="3">The sequence shown here is derived from an EMBL/GenBank/DDBJ whole genome shotgun (WGS) entry which is preliminary data.</text>
</comment>
<evidence type="ECO:0000259" key="2">
    <source>
        <dbReference type="Pfam" id="PF25339"/>
    </source>
</evidence>
<feature type="compositionally biased region" description="Polar residues" evidence="1">
    <location>
        <begin position="83"/>
        <end position="99"/>
    </location>
</feature>
<evidence type="ECO:0000256" key="1">
    <source>
        <dbReference type="SAM" id="MobiDB-lite"/>
    </source>
</evidence>
<reference evidence="3 4" key="1">
    <citation type="submission" date="2016-02" db="EMBL/GenBank/DDBJ databases">
        <title>Band-tailed pigeon sequencing and assembly.</title>
        <authorList>
            <person name="Soares A.E."/>
            <person name="Novak B.J."/>
            <person name="Rice E.S."/>
            <person name="O'Connell B."/>
            <person name="Chang D."/>
            <person name="Weber S."/>
            <person name="Shapiro B."/>
        </authorList>
    </citation>
    <scope>NUCLEOTIDE SEQUENCE [LARGE SCALE GENOMIC DNA]</scope>
    <source>
        <strain evidence="3">BTP2013</strain>
        <tissue evidence="3">Blood</tissue>
    </source>
</reference>
<dbReference type="EMBL" id="LSYS01008305">
    <property type="protein sequence ID" value="OPJ69152.1"/>
    <property type="molecule type" value="Genomic_DNA"/>
</dbReference>
<gene>
    <name evidence="3" type="ORF">AV530_001828</name>
</gene>
<dbReference type="GO" id="GO:0034451">
    <property type="term" value="C:centriolar satellite"/>
    <property type="evidence" value="ECO:0007669"/>
    <property type="project" value="TreeGrafter"/>
</dbReference>